<reference evidence="1 2" key="1">
    <citation type="submission" date="2019-03" db="EMBL/GenBank/DDBJ databases">
        <title>Genomic Encyclopedia of Type Strains, Phase IV (KMG-IV): sequencing the most valuable type-strain genomes for metagenomic binning, comparative biology and taxonomic classification.</title>
        <authorList>
            <person name="Goeker M."/>
        </authorList>
    </citation>
    <scope>NUCLEOTIDE SEQUENCE [LARGE SCALE GENOMIC DNA]</scope>
    <source>
        <strain evidence="1 2">DSM 6770</strain>
    </source>
</reference>
<protein>
    <submittedName>
        <fullName evidence="1">Uncharacterized protein</fullName>
    </submittedName>
</protein>
<name>A0A4R7NTS9_9GAMM</name>
<dbReference type="AlphaFoldDB" id="A0A4R7NTS9"/>
<evidence type="ECO:0000313" key="1">
    <source>
        <dbReference type="EMBL" id="TDU23860.1"/>
    </source>
</evidence>
<dbReference type="Proteomes" id="UP000295380">
    <property type="component" value="Unassembled WGS sequence"/>
</dbReference>
<keyword evidence="2" id="KW-1185">Reference proteome</keyword>
<accession>A0A4R7NTS9</accession>
<proteinExistence type="predicted"/>
<gene>
    <name evidence="1" type="ORF">C8E00_102360</name>
</gene>
<organism evidence="1 2">
    <name type="scientific">Chromohalobacter marismortui</name>
    <dbReference type="NCBI Taxonomy" id="42055"/>
    <lineage>
        <taxon>Bacteria</taxon>
        <taxon>Pseudomonadati</taxon>
        <taxon>Pseudomonadota</taxon>
        <taxon>Gammaproteobacteria</taxon>
        <taxon>Oceanospirillales</taxon>
        <taxon>Halomonadaceae</taxon>
        <taxon>Chromohalobacter</taxon>
    </lineage>
</organism>
<dbReference type="EMBL" id="SOBR01000002">
    <property type="protein sequence ID" value="TDU23860.1"/>
    <property type="molecule type" value="Genomic_DNA"/>
</dbReference>
<sequence>MRVRCVTLIVDYVEHKRHGLATKILGGYAPPGAPKKEPASGRVPMVFISRWD</sequence>
<comment type="caution">
    <text evidence="1">The sequence shown here is derived from an EMBL/GenBank/DDBJ whole genome shotgun (WGS) entry which is preliminary data.</text>
</comment>
<evidence type="ECO:0000313" key="2">
    <source>
        <dbReference type="Proteomes" id="UP000295380"/>
    </source>
</evidence>